<dbReference type="FunFam" id="3.30.70.250:FF:000001">
    <property type="entry name" value="Malonyl CoA-acyl carrier protein transacylase"/>
    <property type="match status" value="1"/>
</dbReference>
<dbReference type="Pfam" id="PF00698">
    <property type="entry name" value="Acyl_transf_1"/>
    <property type="match status" value="1"/>
</dbReference>
<dbReference type="Gene3D" id="3.40.366.10">
    <property type="entry name" value="Malonyl-Coenzyme A Acyl Carrier Protein, domain 2"/>
    <property type="match status" value="1"/>
</dbReference>
<evidence type="ECO:0000256" key="1">
    <source>
        <dbReference type="ARBA" id="ARBA00008217"/>
    </source>
</evidence>
<dbReference type="PIRSF" id="PIRSF000446">
    <property type="entry name" value="Mct"/>
    <property type="match status" value="1"/>
</dbReference>
<accession>A0A170QA48</accession>
<keyword evidence="3 7" id="KW-0808">Transferase</keyword>
<dbReference type="NCBIfam" id="TIGR00128">
    <property type="entry name" value="fabD"/>
    <property type="match status" value="1"/>
</dbReference>
<evidence type="ECO:0000256" key="2">
    <source>
        <dbReference type="ARBA" id="ARBA00013258"/>
    </source>
</evidence>
<dbReference type="InterPro" id="IPR050858">
    <property type="entry name" value="Mal-CoA-ACP_Trans/PKS_FabD"/>
</dbReference>
<dbReference type="SUPFAM" id="SSF55048">
    <property type="entry name" value="Probable ACP-binding domain of malonyl-CoA ACP transacylase"/>
    <property type="match status" value="1"/>
</dbReference>
<dbReference type="GO" id="GO:0004314">
    <property type="term" value="F:[acyl-carrier-protein] S-malonyltransferase activity"/>
    <property type="evidence" value="ECO:0007669"/>
    <property type="project" value="UniProtKB-EC"/>
</dbReference>
<name>A0A170QA48_9ZZZZ</name>
<dbReference type="SMART" id="SM00827">
    <property type="entry name" value="PKS_AT"/>
    <property type="match status" value="1"/>
</dbReference>
<gene>
    <name evidence="7" type="ORF">MGWOODY_Clf1818</name>
</gene>
<dbReference type="EC" id="2.3.1.39" evidence="2"/>
<evidence type="ECO:0000259" key="6">
    <source>
        <dbReference type="SMART" id="SM00827"/>
    </source>
</evidence>
<comment type="catalytic activity">
    <reaction evidence="5">
        <text>holo-[ACP] + malonyl-CoA = malonyl-[ACP] + CoA</text>
        <dbReference type="Rhea" id="RHEA:41792"/>
        <dbReference type="Rhea" id="RHEA-COMP:9623"/>
        <dbReference type="Rhea" id="RHEA-COMP:9685"/>
        <dbReference type="ChEBI" id="CHEBI:57287"/>
        <dbReference type="ChEBI" id="CHEBI:57384"/>
        <dbReference type="ChEBI" id="CHEBI:64479"/>
        <dbReference type="ChEBI" id="CHEBI:78449"/>
        <dbReference type="EC" id="2.3.1.39"/>
    </reaction>
</comment>
<dbReference type="EMBL" id="FAXA01000260">
    <property type="protein sequence ID" value="CUV02453.1"/>
    <property type="molecule type" value="Genomic_DNA"/>
</dbReference>
<dbReference type="SUPFAM" id="SSF52151">
    <property type="entry name" value="FabD/lysophospholipase-like"/>
    <property type="match status" value="1"/>
</dbReference>
<sequence>MGTELFESSRAARETFEESDDSLGFPLSRLIFEGPAQDLQNTANSQPAIMTMSVAAWRSWQEMRGSEAMNAKAVAGHSLGEYTSLVAADVIDFSDAVKLVRRRGELMNQAAVNRPGAMAAILGLNELAFAQICDETGVELANINTDDQIVISGDKIAVARAMDLASARGAKKTIPLPVSGAFHSSLMFEAASGLADAVQALNFKEPKMPIVGNCDSRLLSTADEIRSELVNGLCQCVQWKDSIRHLVDSGVTQFVEFGSGGVLAGLIKRIDRGVKVSTVSDTTSMRKLAEDEA</sequence>
<evidence type="ECO:0000256" key="3">
    <source>
        <dbReference type="ARBA" id="ARBA00022679"/>
    </source>
</evidence>
<dbReference type="InterPro" id="IPR016036">
    <property type="entry name" value="Malonyl_transacylase_ACP-bd"/>
</dbReference>
<evidence type="ECO:0000256" key="5">
    <source>
        <dbReference type="ARBA" id="ARBA00048462"/>
    </source>
</evidence>
<dbReference type="InterPro" id="IPR024925">
    <property type="entry name" value="Malonyl_CoA-ACP_transAc"/>
</dbReference>
<reference evidence="7" key="1">
    <citation type="submission" date="2015-10" db="EMBL/GenBank/DDBJ databases">
        <authorList>
            <person name="Gilbert D.G."/>
        </authorList>
    </citation>
    <scope>NUCLEOTIDE SEQUENCE</scope>
</reference>
<dbReference type="AlphaFoldDB" id="A0A170QA48"/>
<comment type="similarity">
    <text evidence="1">Belongs to the FabD family.</text>
</comment>
<feature type="domain" description="Malonyl-CoA:ACP transacylase (MAT)" evidence="6">
    <location>
        <begin position="1"/>
        <end position="288"/>
    </location>
</feature>
<dbReference type="GO" id="GO:0005829">
    <property type="term" value="C:cytosol"/>
    <property type="evidence" value="ECO:0007669"/>
    <property type="project" value="TreeGrafter"/>
</dbReference>
<dbReference type="GO" id="GO:0006633">
    <property type="term" value="P:fatty acid biosynthetic process"/>
    <property type="evidence" value="ECO:0007669"/>
    <property type="project" value="TreeGrafter"/>
</dbReference>
<dbReference type="InterPro" id="IPR004410">
    <property type="entry name" value="Malonyl_CoA-ACP_transAc_FabD"/>
</dbReference>
<evidence type="ECO:0000313" key="7">
    <source>
        <dbReference type="EMBL" id="CUV02453.1"/>
    </source>
</evidence>
<organism evidence="7">
    <name type="scientific">hydrothermal vent metagenome</name>
    <dbReference type="NCBI Taxonomy" id="652676"/>
    <lineage>
        <taxon>unclassified sequences</taxon>
        <taxon>metagenomes</taxon>
        <taxon>ecological metagenomes</taxon>
    </lineage>
</organism>
<proteinExistence type="inferred from homology"/>
<dbReference type="InterPro" id="IPR016035">
    <property type="entry name" value="Acyl_Trfase/lysoPLipase"/>
</dbReference>
<dbReference type="Gene3D" id="3.30.70.250">
    <property type="entry name" value="Malonyl-CoA ACP transacylase, ACP-binding"/>
    <property type="match status" value="1"/>
</dbReference>
<dbReference type="InterPro" id="IPR001227">
    <property type="entry name" value="Ac_transferase_dom_sf"/>
</dbReference>
<keyword evidence="4 7" id="KW-0012">Acyltransferase</keyword>
<protein>
    <recommendedName>
        <fullName evidence="2">[acyl-carrier-protein] S-malonyltransferase</fullName>
        <ecNumber evidence="2">2.3.1.39</ecNumber>
    </recommendedName>
</protein>
<dbReference type="InterPro" id="IPR014043">
    <property type="entry name" value="Acyl_transferase_dom"/>
</dbReference>
<dbReference type="PANTHER" id="PTHR42681">
    <property type="entry name" value="MALONYL-COA-ACYL CARRIER PROTEIN TRANSACYLASE, MITOCHONDRIAL"/>
    <property type="match status" value="1"/>
</dbReference>
<dbReference type="PANTHER" id="PTHR42681:SF1">
    <property type="entry name" value="MALONYL-COA-ACYL CARRIER PROTEIN TRANSACYLASE, MITOCHONDRIAL"/>
    <property type="match status" value="1"/>
</dbReference>
<evidence type="ECO:0000256" key="4">
    <source>
        <dbReference type="ARBA" id="ARBA00023315"/>
    </source>
</evidence>